<dbReference type="Pfam" id="PF00107">
    <property type="entry name" value="ADH_zinc_N"/>
    <property type="match status" value="1"/>
</dbReference>
<sequence length="330" mass="35360">MTSSYKGYLIQENDGSYTGSIESIDIPEIEDNHLIIKVKYSSLNYKDALSASGPKAGVTRNYPFVPGIDAVGEIIESKSTKFKIGDHVVVTGYSMGMSVFGGFGEIIHIPSDWVIKLPSTLSSKEVMNIGTAGLTAAASIKKIIDVGIDKDKPILVSGATGGVGSVAVNILNKLGYIVHALTGKNTEEDFLKSIGASLIISREEFMENPIKPLDKSIYGGAVDTVGGNILAKMISMISPKCSISTCGNVAGMNLNTNVFPFILRGVSLIGIDSAESPIEFKESIWELLANDWKVDLEPYTKTIKLNEVGEEIDKILDGKQVGRVVIKHGD</sequence>
<dbReference type="GO" id="GO:0043957">
    <property type="term" value="F:acryloyl-CoA reductase (NADPH) activity"/>
    <property type="evidence" value="ECO:0007669"/>
    <property type="project" value="TreeGrafter"/>
</dbReference>
<dbReference type="InterPro" id="IPR014188">
    <property type="entry name" value="Acrylyl-CoA_reductase_AcuI"/>
</dbReference>
<keyword evidence="2" id="KW-0560">Oxidoreductase</keyword>
<dbReference type="Proteomes" id="UP000318359">
    <property type="component" value="Unassembled WGS sequence"/>
</dbReference>
<dbReference type="CDD" id="cd05280">
    <property type="entry name" value="MDR_yhdh_yhfp"/>
    <property type="match status" value="1"/>
</dbReference>
<dbReference type="Pfam" id="PF08240">
    <property type="entry name" value="ADH_N"/>
    <property type="match status" value="1"/>
</dbReference>
<dbReference type="Gene3D" id="3.90.180.10">
    <property type="entry name" value="Medium-chain alcohol dehydrogenases, catalytic domain"/>
    <property type="match status" value="1"/>
</dbReference>
<dbReference type="Gene3D" id="3.40.50.720">
    <property type="entry name" value="NAD(P)-binding Rossmann-like Domain"/>
    <property type="match status" value="1"/>
</dbReference>
<dbReference type="InterPro" id="IPR036291">
    <property type="entry name" value="NAD(P)-bd_dom_sf"/>
</dbReference>
<accession>A0A520MAL1</accession>
<protein>
    <submittedName>
        <fullName evidence="2">Acryloyl-CoA reductase</fullName>
        <ecNumber evidence="2">1.3.1.95</ecNumber>
    </submittedName>
</protein>
<dbReference type="InterPro" id="IPR051397">
    <property type="entry name" value="Zn-ADH-like_protein"/>
</dbReference>
<dbReference type="NCBIfam" id="TIGR02823">
    <property type="entry name" value="oxido_YhdH"/>
    <property type="match status" value="1"/>
</dbReference>
<dbReference type="SUPFAM" id="SSF50129">
    <property type="entry name" value="GroES-like"/>
    <property type="match status" value="1"/>
</dbReference>
<dbReference type="InterPro" id="IPR020843">
    <property type="entry name" value="ER"/>
</dbReference>
<proteinExistence type="predicted"/>
<reference evidence="2 3" key="1">
    <citation type="submission" date="2019-02" db="EMBL/GenBank/DDBJ databases">
        <title>Prokaryotic population dynamics and viral predation in marine succession experiment using metagenomics: the confinement effect.</title>
        <authorList>
            <person name="Haro-Moreno J.M."/>
            <person name="Rodriguez-Valera F."/>
            <person name="Lopez-Perez M."/>
        </authorList>
    </citation>
    <scope>NUCLEOTIDE SEQUENCE [LARGE SCALE GENOMIC DNA]</scope>
    <source>
        <strain evidence="2">MED-G167</strain>
    </source>
</reference>
<dbReference type="EMBL" id="SHBM01000011">
    <property type="protein sequence ID" value="RZO18274.1"/>
    <property type="molecule type" value="Genomic_DNA"/>
</dbReference>
<evidence type="ECO:0000313" key="2">
    <source>
        <dbReference type="EMBL" id="RZO18274.1"/>
    </source>
</evidence>
<dbReference type="EC" id="1.3.1.95" evidence="2"/>
<dbReference type="InterPro" id="IPR013154">
    <property type="entry name" value="ADH-like_N"/>
</dbReference>
<dbReference type="SMART" id="SM00829">
    <property type="entry name" value="PKS_ER"/>
    <property type="match status" value="1"/>
</dbReference>
<dbReference type="AlphaFoldDB" id="A0A520MAL1"/>
<dbReference type="SUPFAM" id="SSF51735">
    <property type="entry name" value="NAD(P)-binding Rossmann-fold domains"/>
    <property type="match status" value="1"/>
</dbReference>
<gene>
    <name evidence="2" type="ORF">EVB00_01250</name>
</gene>
<organism evidence="2 3">
    <name type="scientific">SAR86 cluster bacterium</name>
    <dbReference type="NCBI Taxonomy" id="2030880"/>
    <lineage>
        <taxon>Bacteria</taxon>
        <taxon>Pseudomonadati</taxon>
        <taxon>Pseudomonadota</taxon>
        <taxon>Gammaproteobacteria</taxon>
        <taxon>SAR86 cluster</taxon>
    </lineage>
</organism>
<feature type="domain" description="Enoyl reductase (ER)" evidence="1">
    <location>
        <begin position="19"/>
        <end position="326"/>
    </location>
</feature>
<comment type="caution">
    <text evidence="2">The sequence shown here is derived from an EMBL/GenBank/DDBJ whole genome shotgun (WGS) entry which is preliminary data.</text>
</comment>
<evidence type="ECO:0000313" key="3">
    <source>
        <dbReference type="Proteomes" id="UP000318359"/>
    </source>
</evidence>
<dbReference type="PANTHER" id="PTHR43677">
    <property type="entry name" value="SHORT-CHAIN DEHYDROGENASE/REDUCTASE"/>
    <property type="match status" value="1"/>
</dbReference>
<evidence type="ECO:0000259" key="1">
    <source>
        <dbReference type="SMART" id="SM00829"/>
    </source>
</evidence>
<dbReference type="PANTHER" id="PTHR43677:SF1">
    <property type="entry name" value="ACRYLYL-COA REDUCTASE ACUI-RELATED"/>
    <property type="match status" value="1"/>
</dbReference>
<dbReference type="GO" id="GO:0043958">
    <property type="term" value="F:acryloyl-CoA reductase (NADH) activity"/>
    <property type="evidence" value="ECO:0007669"/>
    <property type="project" value="UniProtKB-EC"/>
</dbReference>
<name>A0A520MAL1_9GAMM</name>
<dbReference type="InterPro" id="IPR013149">
    <property type="entry name" value="ADH-like_C"/>
</dbReference>
<dbReference type="InterPro" id="IPR011032">
    <property type="entry name" value="GroES-like_sf"/>
</dbReference>